<dbReference type="SUPFAM" id="SSF48452">
    <property type="entry name" value="TPR-like"/>
    <property type="match status" value="1"/>
</dbReference>
<dbReference type="RefSeq" id="WP_081843317.1">
    <property type="nucleotide sequence ID" value="NZ_LK021337.1"/>
</dbReference>
<reference evidence="2" key="1">
    <citation type="submission" date="2014-05" db="EMBL/GenBank/DDBJ databases">
        <authorList>
            <person name="Urmite Genomes"/>
        </authorList>
    </citation>
    <scope>NUCLEOTIDE SEQUENCE</scope>
    <source>
        <strain evidence="2">DSM 44074</strain>
    </source>
</reference>
<reference evidence="2" key="2">
    <citation type="submission" date="2015-09" db="EMBL/GenBank/DDBJ databases">
        <title>Draft genome sequence of Mycobacterium neoaurum DSM 44074.</title>
        <authorList>
            <person name="Croce O."/>
            <person name="Robert C."/>
            <person name="Raoult D."/>
            <person name="Drancourt M."/>
        </authorList>
    </citation>
    <scope>NUCLEOTIDE SEQUENCE</scope>
    <source>
        <strain evidence="2">DSM 44074</strain>
    </source>
</reference>
<dbReference type="PANTHER" id="PTHR47691">
    <property type="entry name" value="REGULATOR-RELATED"/>
    <property type="match status" value="1"/>
</dbReference>
<dbReference type="Pfam" id="PF13191">
    <property type="entry name" value="AAA_16"/>
    <property type="match status" value="1"/>
</dbReference>
<evidence type="ECO:0000313" key="3">
    <source>
        <dbReference type="Proteomes" id="UP000028864"/>
    </source>
</evidence>
<dbReference type="PANTHER" id="PTHR47691:SF3">
    <property type="entry name" value="HTH-TYPE TRANSCRIPTIONAL REGULATOR RV0890C-RELATED"/>
    <property type="match status" value="1"/>
</dbReference>
<feature type="domain" description="Orc1-like AAA ATPase" evidence="1">
    <location>
        <begin position="62"/>
        <end position="118"/>
    </location>
</feature>
<organism evidence="2 3">
    <name type="scientific">Mycolicibacterium neoaurum</name>
    <name type="common">Mycobacterium neoaurum</name>
    <dbReference type="NCBI Taxonomy" id="1795"/>
    <lineage>
        <taxon>Bacteria</taxon>
        <taxon>Bacillati</taxon>
        <taxon>Actinomycetota</taxon>
        <taxon>Actinomycetes</taxon>
        <taxon>Mycobacteriales</taxon>
        <taxon>Mycobacteriaceae</taxon>
        <taxon>Mycolicibacterium</taxon>
    </lineage>
</organism>
<name>A0AAV2WG14_MYCNE</name>
<dbReference type="InterPro" id="IPR027417">
    <property type="entry name" value="P-loop_NTPase"/>
</dbReference>
<dbReference type="EMBL" id="LK021337">
    <property type="protein sequence ID" value="CDQ43179.1"/>
    <property type="molecule type" value="Genomic_DNA"/>
</dbReference>
<proteinExistence type="predicted"/>
<evidence type="ECO:0000313" key="2">
    <source>
        <dbReference type="EMBL" id="CDQ43179.1"/>
    </source>
</evidence>
<dbReference type="Proteomes" id="UP000028864">
    <property type="component" value="Unassembled WGS sequence"/>
</dbReference>
<sequence>MAKKRRFGRRKINPLGLHVEARDNSVAAHTIKNFQAIYPNAVRPTVSTAVFVLDDLNYEGMPFVARENELSKLKVALHGAGLSAPSATVISGPPGIGKTELAKNAARDLKGHFKLSLFVDLRGYDAPDDRVGAVDIMRRILPLIGVSDCAPTSSFGEQLRMYHEQLDLLERQYCRILLIADNVSDLEQVLSLIPRKNYHQMVVTTRETFGRIPKSRVVNLKVLQPAQAGELLAQSLSFRNPGDRRIADTAGLVALASLCDCTPLVLQIAAALMADEPERPADLFVDELRDEESRLDQLHYDDQLSFRAAVAMSFRRLDESLCRLFVLMSLVPGGDVSIEAAARMADLRPPSARAQLMSLVRSHLVVQHVDNRWSMHDLIRLYAAEKVPEVGIDQLEALKRLALGYFDDLCAVDGWRFDPPMEISTDRFESAKIAWCWIEENVHSLVAFIEHTAREHTRAEPAVAIGIKLFEQISRDYRWALQAAATMEVFASLLDRIPDSEMRVRALAAYSGYLDEKLSFSASASVLDQAAEVSGRLGRLDMEKNAQKLAKMAREKHTKSLSLGSDPETLERRRTPGYHAMQIANTAQTSLSAAEQSVEMARNSGDAIDLADSLNELGTVLIVIANENEDFPKFDRAKAVLSEAVSIYSRKHNKEGRIRANHNLGMAMCATGEFDIGIPKIREAISYFELIEGAEPEARGARSYLALVQRAQLKIESLRKNGAIIPDGTYRY</sequence>
<dbReference type="Gene3D" id="1.25.40.10">
    <property type="entry name" value="Tetratricopeptide repeat domain"/>
    <property type="match status" value="1"/>
</dbReference>
<evidence type="ECO:0000259" key="1">
    <source>
        <dbReference type="Pfam" id="PF13191"/>
    </source>
</evidence>
<accession>A0AAV2WG14</accession>
<gene>
    <name evidence="2" type="primary">afsR</name>
    <name evidence="2" type="ORF">BN1047_01042</name>
</gene>
<dbReference type="SUPFAM" id="SSF52540">
    <property type="entry name" value="P-loop containing nucleoside triphosphate hydrolases"/>
    <property type="match status" value="1"/>
</dbReference>
<protein>
    <submittedName>
        <fullName evidence="2">Regulatory protein AfsR</fullName>
    </submittedName>
</protein>
<dbReference type="AlphaFoldDB" id="A0AAV2WG14"/>
<dbReference type="InterPro" id="IPR011990">
    <property type="entry name" value="TPR-like_helical_dom_sf"/>
</dbReference>
<dbReference type="GO" id="GO:0043531">
    <property type="term" value="F:ADP binding"/>
    <property type="evidence" value="ECO:0007669"/>
    <property type="project" value="InterPro"/>
</dbReference>
<dbReference type="Gene3D" id="3.40.50.300">
    <property type="entry name" value="P-loop containing nucleotide triphosphate hydrolases"/>
    <property type="match status" value="1"/>
</dbReference>
<dbReference type="InterPro" id="IPR041664">
    <property type="entry name" value="AAA_16"/>
</dbReference>